<sequence>MQESLNLDNWRQLTREQQRQLFNQILLYYVNPLLQIGQTDFVTLNFAGERLSTLATWIQGERFIFIPGQPMVNIGWANSAVQLDWSTFLEATTPGTTKLKTVAAVQDYIEHFTSTAREATFAPSLVAERALPVDRQVRGLYQSVTGRFVGDQSFFHQYQHELVTALRPTAEALNPFITDSITEQVTPHLSIRLLEDGVHYQVCELLPTTYGQLKQRIEQRGFDLLMPAEWEYLANSGQTTLFPWGNQLTAPGLFKNGFNLEFSQRQTAYELTDDLGVLKLGPAASSGNLKIEQLLPRSAYYQLPQTVTLEQALTAQQYLYRKTIRVTFD</sequence>
<dbReference type="EMBL" id="JBGQPK010000016">
    <property type="protein sequence ID" value="MFL2029060.1"/>
    <property type="molecule type" value="Genomic_DNA"/>
</dbReference>
<reference evidence="1 2" key="1">
    <citation type="submission" date="2024-08" db="EMBL/GenBank/DDBJ databases">
        <authorList>
            <person name="Arias E."/>
        </authorList>
    </citation>
    <scope>NUCLEOTIDE SEQUENCE [LARGE SCALE GENOMIC DNA]</scope>
    <source>
        <strain evidence="1 2">FAM 25317</strain>
    </source>
</reference>
<comment type="caution">
    <text evidence="1">The sequence shown here is derived from an EMBL/GenBank/DDBJ whole genome shotgun (WGS) entry which is preliminary data.</text>
</comment>
<gene>
    <name evidence="1" type="ORF">ACEN34_05450</name>
</gene>
<name>A0ABW8UE28_9LACO</name>
<accession>A0ABW8UE28</accession>
<dbReference type="SUPFAM" id="SSF56436">
    <property type="entry name" value="C-type lectin-like"/>
    <property type="match status" value="1"/>
</dbReference>
<dbReference type="InterPro" id="IPR016187">
    <property type="entry name" value="CTDL_fold"/>
</dbReference>
<keyword evidence="2" id="KW-1185">Reference proteome</keyword>
<protein>
    <submittedName>
        <fullName evidence="1">Uncharacterized protein</fullName>
    </submittedName>
</protein>
<proteinExistence type="predicted"/>
<dbReference type="Proteomes" id="UP001625389">
    <property type="component" value="Unassembled WGS sequence"/>
</dbReference>
<evidence type="ECO:0000313" key="1">
    <source>
        <dbReference type="EMBL" id="MFL2029060.1"/>
    </source>
</evidence>
<evidence type="ECO:0000313" key="2">
    <source>
        <dbReference type="Proteomes" id="UP001625389"/>
    </source>
</evidence>
<organism evidence="1 2">
    <name type="scientific">Loigolactobacillus zhaoyuanensis</name>
    <dbReference type="NCBI Taxonomy" id="2486017"/>
    <lineage>
        <taxon>Bacteria</taxon>
        <taxon>Bacillati</taxon>
        <taxon>Bacillota</taxon>
        <taxon>Bacilli</taxon>
        <taxon>Lactobacillales</taxon>
        <taxon>Lactobacillaceae</taxon>
        <taxon>Loigolactobacillus</taxon>
    </lineage>
</organism>
<dbReference type="RefSeq" id="WP_407137211.1">
    <property type="nucleotide sequence ID" value="NZ_JBGQPK010000016.1"/>
</dbReference>